<dbReference type="Proteomes" id="UP000789706">
    <property type="component" value="Unassembled WGS sequence"/>
</dbReference>
<organism evidence="1 2">
    <name type="scientific">Diversispora eburnea</name>
    <dbReference type="NCBI Taxonomy" id="1213867"/>
    <lineage>
        <taxon>Eukaryota</taxon>
        <taxon>Fungi</taxon>
        <taxon>Fungi incertae sedis</taxon>
        <taxon>Mucoromycota</taxon>
        <taxon>Glomeromycotina</taxon>
        <taxon>Glomeromycetes</taxon>
        <taxon>Diversisporales</taxon>
        <taxon>Diversisporaceae</taxon>
        <taxon>Diversispora</taxon>
    </lineage>
</organism>
<reference evidence="1" key="1">
    <citation type="submission" date="2021-06" db="EMBL/GenBank/DDBJ databases">
        <authorList>
            <person name="Kallberg Y."/>
            <person name="Tangrot J."/>
            <person name="Rosling A."/>
        </authorList>
    </citation>
    <scope>NUCLEOTIDE SEQUENCE</scope>
    <source>
        <strain evidence="1">AZ414A</strain>
    </source>
</reference>
<sequence>WCIWADFYFGRSYNSSQSVTSETKMLGMYSLVVSGCVSESRHRVEKFTGTHPKNKEPTIIFYVIRKRIFPTGDKSFPTEINGLRTYIREGFYEPTVMSNVDCCEYKYVVSTGCSIGVGKNRIGTLGAFVQDSNKCIYLLSNNHVTRSKRNSNNQILIDQPAWARNKNLKVSKDIGKEFKYEIEGMAIIVE</sequence>
<protein>
    <submittedName>
        <fullName evidence="1">3764_t:CDS:1</fullName>
    </submittedName>
</protein>
<keyword evidence="2" id="KW-1185">Reference proteome</keyword>
<proteinExistence type="predicted"/>
<gene>
    <name evidence="1" type="ORF">DEBURN_LOCUS7709</name>
</gene>
<evidence type="ECO:0000313" key="1">
    <source>
        <dbReference type="EMBL" id="CAG8563518.1"/>
    </source>
</evidence>
<evidence type="ECO:0000313" key="2">
    <source>
        <dbReference type="Proteomes" id="UP000789706"/>
    </source>
</evidence>
<feature type="non-terminal residue" evidence="1">
    <location>
        <position position="190"/>
    </location>
</feature>
<accession>A0A9N9BGU0</accession>
<dbReference type="AlphaFoldDB" id="A0A9N9BGU0"/>
<dbReference type="EMBL" id="CAJVPK010000982">
    <property type="protein sequence ID" value="CAG8563518.1"/>
    <property type="molecule type" value="Genomic_DNA"/>
</dbReference>
<comment type="caution">
    <text evidence="1">The sequence shown here is derived from an EMBL/GenBank/DDBJ whole genome shotgun (WGS) entry which is preliminary data.</text>
</comment>
<name>A0A9N9BGU0_9GLOM</name>